<evidence type="ECO:0000259" key="1">
    <source>
        <dbReference type="Pfam" id="PF13472"/>
    </source>
</evidence>
<evidence type="ECO:0000313" key="3">
    <source>
        <dbReference type="Proteomes" id="UP000255036"/>
    </source>
</evidence>
<name>A0A371AW48_9FIRM</name>
<keyword evidence="2" id="KW-0378">Hydrolase</keyword>
<dbReference type="Proteomes" id="UP000255036">
    <property type="component" value="Unassembled WGS sequence"/>
</dbReference>
<dbReference type="EMBL" id="QRCT01000019">
    <property type="protein sequence ID" value="RDU23805.1"/>
    <property type="molecule type" value="Genomic_DNA"/>
</dbReference>
<dbReference type="GO" id="GO:0004622">
    <property type="term" value="F:phosphatidylcholine lysophospholipase activity"/>
    <property type="evidence" value="ECO:0007669"/>
    <property type="project" value="TreeGrafter"/>
</dbReference>
<feature type="domain" description="SGNH hydrolase-type esterase" evidence="1">
    <location>
        <begin position="12"/>
        <end position="200"/>
    </location>
</feature>
<evidence type="ECO:0000313" key="2">
    <source>
        <dbReference type="EMBL" id="RDU23805.1"/>
    </source>
</evidence>
<dbReference type="PANTHER" id="PTHR30383:SF5">
    <property type="entry name" value="SGNH HYDROLASE-TYPE ESTERASE DOMAIN-CONTAINING PROTEIN"/>
    <property type="match status" value="1"/>
</dbReference>
<dbReference type="Gene3D" id="3.40.50.1110">
    <property type="entry name" value="SGNH hydrolase"/>
    <property type="match status" value="1"/>
</dbReference>
<dbReference type="SUPFAM" id="SSF52266">
    <property type="entry name" value="SGNH hydrolase"/>
    <property type="match status" value="1"/>
</dbReference>
<protein>
    <submittedName>
        <fullName evidence="2">SGNH hydrolase</fullName>
    </submittedName>
</protein>
<dbReference type="RefSeq" id="WP_115481674.1">
    <property type="nucleotide sequence ID" value="NZ_QRCT01000019.1"/>
</dbReference>
<gene>
    <name evidence="2" type="ORF">DWV06_08080</name>
</gene>
<proteinExistence type="predicted"/>
<dbReference type="InterPro" id="IPR051532">
    <property type="entry name" value="Ester_Hydrolysis_Enzymes"/>
</dbReference>
<dbReference type="AlphaFoldDB" id="A0A371AW48"/>
<dbReference type="InterPro" id="IPR036514">
    <property type="entry name" value="SGNH_hydro_sf"/>
</dbReference>
<comment type="caution">
    <text evidence="2">The sequence shown here is derived from an EMBL/GenBank/DDBJ whole genome shotgun (WGS) entry which is preliminary data.</text>
</comment>
<dbReference type="PANTHER" id="PTHR30383">
    <property type="entry name" value="THIOESTERASE 1/PROTEASE 1/LYSOPHOSPHOLIPASE L1"/>
    <property type="match status" value="1"/>
</dbReference>
<accession>A0A371AW48</accession>
<dbReference type="OrthoDB" id="9794725at2"/>
<keyword evidence="3" id="KW-1185">Reference proteome</keyword>
<dbReference type="InterPro" id="IPR013830">
    <property type="entry name" value="SGNH_hydro"/>
</dbReference>
<dbReference type="Pfam" id="PF13472">
    <property type="entry name" value="Lipase_GDSL_2"/>
    <property type="match status" value="1"/>
</dbReference>
<organism evidence="2 3">
    <name type="scientific">Anaerosacchariphilus polymeriproducens</name>
    <dbReference type="NCBI Taxonomy" id="1812858"/>
    <lineage>
        <taxon>Bacteria</taxon>
        <taxon>Bacillati</taxon>
        <taxon>Bacillota</taxon>
        <taxon>Clostridia</taxon>
        <taxon>Lachnospirales</taxon>
        <taxon>Lachnospiraceae</taxon>
        <taxon>Anaerosacchariphilus</taxon>
    </lineage>
</organism>
<sequence length="218" mass="25013">MLLEKNSRLLMIGDSITDCGRSYDSEPGGWDSFGDGYVSLMNAFFTALEPKKQIMVINKGISGDTILHLKQRWEKDVFSLNPDYISIMIGVNDVWRQFDGILKQDIPVTPEIFRNTYQELIEITLPKVKNIFLLGCFMIESNKNDKMAAMVHQYADITKELADKYSLPFIDVQSYFDKFLLHLNSFILSSDRVHPNLQGHMLIAKAFLDTIGFEWNKG</sequence>
<reference evidence="2 3" key="1">
    <citation type="submission" date="2018-07" db="EMBL/GenBank/DDBJ databases">
        <title>Anaerosacharophilus polymeroproducens gen. nov. sp. nov., an anaerobic bacterium isolated from salt field.</title>
        <authorList>
            <person name="Kim W."/>
            <person name="Yang S.-H."/>
            <person name="Oh J."/>
            <person name="Lee J.-H."/>
            <person name="Kwon K.K."/>
        </authorList>
    </citation>
    <scope>NUCLEOTIDE SEQUENCE [LARGE SCALE GENOMIC DNA]</scope>
    <source>
        <strain evidence="2 3">MCWD5</strain>
    </source>
</reference>
<dbReference type="CDD" id="cd01834">
    <property type="entry name" value="SGNH_hydrolase_like_2"/>
    <property type="match status" value="1"/>
</dbReference>